<reference evidence="1 2" key="1">
    <citation type="submission" date="2017-11" db="EMBL/GenBank/DDBJ databases">
        <title>Infants hospitalized years apart are colonized by the same room-sourced microbial strains.</title>
        <authorList>
            <person name="Brooks B."/>
            <person name="Olm M.R."/>
            <person name="Firek B.A."/>
            <person name="Baker R."/>
            <person name="Thomas B.C."/>
            <person name="Morowitz M.J."/>
            <person name="Banfield J.F."/>
        </authorList>
    </citation>
    <scope>NUCLEOTIDE SEQUENCE [LARGE SCALE GENOMIC DNA]</scope>
    <source>
        <strain evidence="1">S2_009_000_R2_76</strain>
    </source>
</reference>
<dbReference type="PROSITE" id="PS51257">
    <property type="entry name" value="PROKAR_LIPOPROTEIN"/>
    <property type="match status" value="1"/>
</dbReference>
<evidence type="ECO:0008006" key="3">
    <source>
        <dbReference type="Google" id="ProtNLM"/>
    </source>
</evidence>
<proteinExistence type="predicted"/>
<name>A0A2W5F1Q8_9SPHI</name>
<evidence type="ECO:0000313" key="2">
    <source>
        <dbReference type="Proteomes" id="UP000249645"/>
    </source>
</evidence>
<sequence>MRKYYSVLLIVIVFVLFGCSGSDVYRGNWKALTLNGEKAELTFEPKKLTIRDSANTRTIEYTQNSVEIKNAVKSYGINLKDSRRYKLYFPNAKDLNVGVITDENGNIIYTIGRKDFVSFEDINKL</sequence>
<gene>
    <name evidence="1" type="ORF">DI598_08195</name>
</gene>
<evidence type="ECO:0000313" key="1">
    <source>
        <dbReference type="EMBL" id="PZP49318.1"/>
    </source>
</evidence>
<dbReference type="AlphaFoldDB" id="A0A2W5F1Q8"/>
<accession>A0A2W5F1Q8</accession>
<dbReference type="EMBL" id="QFOI01000117">
    <property type="protein sequence ID" value="PZP49318.1"/>
    <property type="molecule type" value="Genomic_DNA"/>
</dbReference>
<comment type="caution">
    <text evidence="1">The sequence shown here is derived from an EMBL/GenBank/DDBJ whole genome shotgun (WGS) entry which is preliminary data.</text>
</comment>
<protein>
    <recommendedName>
        <fullName evidence="3">Lipoprotein</fullName>
    </recommendedName>
</protein>
<dbReference type="Proteomes" id="UP000249645">
    <property type="component" value="Unassembled WGS sequence"/>
</dbReference>
<organism evidence="1 2">
    <name type="scientific">Pseudopedobacter saltans</name>
    <dbReference type="NCBI Taxonomy" id="151895"/>
    <lineage>
        <taxon>Bacteria</taxon>
        <taxon>Pseudomonadati</taxon>
        <taxon>Bacteroidota</taxon>
        <taxon>Sphingobacteriia</taxon>
        <taxon>Sphingobacteriales</taxon>
        <taxon>Sphingobacteriaceae</taxon>
        <taxon>Pseudopedobacter</taxon>
    </lineage>
</organism>